<reference evidence="3" key="1">
    <citation type="submission" date="2017-02" db="UniProtKB">
        <authorList>
            <consortium name="WormBaseParasite"/>
        </authorList>
    </citation>
    <scope>IDENTIFICATION</scope>
</reference>
<evidence type="ECO:0000313" key="1">
    <source>
        <dbReference type="EMBL" id="VDK81011.1"/>
    </source>
</evidence>
<keyword evidence="2" id="KW-1185">Reference proteome</keyword>
<dbReference type="Proteomes" id="UP000267096">
    <property type="component" value="Unassembled WGS sequence"/>
</dbReference>
<dbReference type="WBParaSite" id="ASIM_0002155201-mRNA-1">
    <property type="protein sequence ID" value="ASIM_0002155201-mRNA-1"/>
    <property type="gene ID" value="ASIM_0002155201"/>
</dbReference>
<proteinExistence type="predicted"/>
<reference evidence="1 2" key="2">
    <citation type="submission" date="2018-11" db="EMBL/GenBank/DDBJ databases">
        <authorList>
            <consortium name="Pathogen Informatics"/>
        </authorList>
    </citation>
    <scope>NUCLEOTIDE SEQUENCE [LARGE SCALE GENOMIC DNA]</scope>
</reference>
<sequence length="71" mass="8674">MMEAIQDMYEKYQNCKKQVQYVDDKYGKSPFMDISDWMRRYSMAESPKEIEEVENQMPKEELLVKRRVSLQ</sequence>
<evidence type="ECO:0000313" key="3">
    <source>
        <dbReference type="WBParaSite" id="ASIM_0002155201-mRNA-1"/>
    </source>
</evidence>
<dbReference type="EMBL" id="UYRR01041353">
    <property type="protein sequence ID" value="VDK81011.1"/>
    <property type="molecule type" value="Genomic_DNA"/>
</dbReference>
<protein>
    <submittedName>
        <fullName evidence="3">Phage protein</fullName>
    </submittedName>
</protein>
<organism evidence="3">
    <name type="scientific">Anisakis simplex</name>
    <name type="common">Herring worm</name>
    <dbReference type="NCBI Taxonomy" id="6269"/>
    <lineage>
        <taxon>Eukaryota</taxon>
        <taxon>Metazoa</taxon>
        <taxon>Ecdysozoa</taxon>
        <taxon>Nematoda</taxon>
        <taxon>Chromadorea</taxon>
        <taxon>Rhabditida</taxon>
        <taxon>Spirurina</taxon>
        <taxon>Ascaridomorpha</taxon>
        <taxon>Ascaridoidea</taxon>
        <taxon>Anisakidae</taxon>
        <taxon>Anisakis</taxon>
        <taxon>Anisakis simplex complex</taxon>
    </lineage>
</organism>
<gene>
    <name evidence="1" type="ORF">ASIM_LOCUS20919</name>
</gene>
<name>A0A0M3KKM1_ANISI</name>
<accession>A0A0M3KKM1</accession>
<dbReference type="AlphaFoldDB" id="A0A0M3KKM1"/>
<evidence type="ECO:0000313" key="2">
    <source>
        <dbReference type="Proteomes" id="UP000267096"/>
    </source>
</evidence>